<dbReference type="GO" id="GO:0005886">
    <property type="term" value="C:plasma membrane"/>
    <property type="evidence" value="ECO:0007669"/>
    <property type="project" value="UniProtKB-SubCell"/>
</dbReference>
<evidence type="ECO:0000256" key="7">
    <source>
        <dbReference type="ARBA" id="ARBA00023136"/>
    </source>
</evidence>
<keyword evidence="6 8" id="KW-1133">Transmembrane helix</keyword>
<evidence type="ECO:0000256" key="2">
    <source>
        <dbReference type="ARBA" id="ARBA00010145"/>
    </source>
</evidence>
<dbReference type="GO" id="GO:0055085">
    <property type="term" value="P:transmembrane transport"/>
    <property type="evidence" value="ECO:0007669"/>
    <property type="project" value="InterPro"/>
</dbReference>
<feature type="transmembrane region" description="Helical" evidence="8">
    <location>
        <begin position="203"/>
        <end position="221"/>
    </location>
</feature>
<dbReference type="InterPro" id="IPR004776">
    <property type="entry name" value="Mem_transp_PIN-like"/>
</dbReference>
<gene>
    <name evidence="9" type="ORF">FKG95_05540</name>
</gene>
<keyword evidence="5 8" id="KW-0812">Transmembrane</keyword>
<keyword evidence="7 8" id="KW-0472">Membrane</keyword>
<evidence type="ECO:0000256" key="8">
    <source>
        <dbReference type="SAM" id="Phobius"/>
    </source>
</evidence>
<evidence type="ECO:0000313" key="9">
    <source>
        <dbReference type="EMBL" id="TQV81711.1"/>
    </source>
</evidence>
<keyword evidence="3" id="KW-0813">Transport</keyword>
<feature type="transmembrane region" description="Helical" evidence="8">
    <location>
        <begin position="34"/>
        <end position="53"/>
    </location>
</feature>
<feature type="transmembrane region" description="Helical" evidence="8">
    <location>
        <begin position="96"/>
        <end position="119"/>
    </location>
</feature>
<evidence type="ECO:0000256" key="3">
    <source>
        <dbReference type="ARBA" id="ARBA00022448"/>
    </source>
</evidence>
<feature type="transmembrane region" description="Helical" evidence="8">
    <location>
        <begin position="6"/>
        <end position="22"/>
    </location>
</feature>
<feature type="transmembrane region" description="Helical" evidence="8">
    <location>
        <begin position="125"/>
        <end position="148"/>
    </location>
</feature>
<comment type="subcellular location">
    <subcellularLocation>
        <location evidence="1">Cell membrane</location>
        <topology evidence="1">Multi-pass membrane protein</topology>
    </subcellularLocation>
</comment>
<accession>A0A545TWZ9</accession>
<dbReference type="OrthoDB" id="9810457at2"/>
<feature type="transmembrane region" description="Helical" evidence="8">
    <location>
        <begin position="160"/>
        <end position="183"/>
    </location>
</feature>
<comment type="similarity">
    <text evidence="2">Belongs to the auxin efflux carrier (TC 2.A.69) family.</text>
</comment>
<evidence type="ECO:0000256" key="5">
    <source>
        <dbReference type="ARBA" id="ARBA00022692"/>
    </source>
</evidence>
<feature type="transmembrane region" description="Helical" evidence="8">
    <location>
        <begin position="256"/>
        <end position="275"/>
    </location>
</feature>
<comment type="caution">
    <text evidence="9">The sequence shown here is derived from an EMBL/GenBank/DDBJ whole genome shotgun (WGS) entry which is preliminary data.</text>
</comment>
<dbReference type="Proteomes" id="UP000315252">
    <property type="component" value="Unassembled WGS sequence"/>
</dbReference>
<evidence type="ECO:0000256" key="1">
    <source>
        <dbReference type="ARBA" id="ARBA00004651"/>
    </source>
</evidence>
<name>A0A545TWZ9_9PROT</name>
<keyword evidence="10" id="KW-1185">Reference proteome</keyword>
<dbReference type="RefSeq" id="WP_142895342.1">
    <property type="nucleotide sequence ID" value="NZ_ML660053.1"/>
</dbReference>
<reference evidence="9 10" key="1">
    <citation type="submission" date="2019-06" db="EMBL/GenBank/DDBJ databases">
        <title>Whole genome sequence for Rhodospirillaceae sp. R148.</title>
        <authorList>
            <person name="Wang G."/>
        </authorList>
    </citation>
    <scope>NUCLEOTIDE SEQUENCE [LARGE SCALE GENOMIC DNA]</scope>
    <source>
        <strain evidence="9 10">R148</strain>
    </source>
</reference>
<dbReference type="InterPro" id="IPR038770">
    <property type="entry name" value="Na+/solute_symporter_sf"/>
</dbReference>
<feature type="transmembrane region" description="Helical" evidence="8">
    <location>
        <begin position="228"/>
        <end position="250"/>
    </location>
</feature>
<dbReference type="PANTHER" id="PTHR36838:SF3">
    <property type="entry name" value="TRANSPORTER AUXIN EFFLUX CARRIER EC FAMILY"/>
    <property type="match status" value="1"/>
</dbReference>
<feature type="transmembrane region" description="Helical" evidence="8">
    <location>
        <begin position="287"/>
        <end position="309"/>
    </location>
</feature>
<dbReference type="AlphaFoldDB" id="A0A545TWZ9"/>
<dbReference type="PANTHER" id="PTHR36838">
    <property type="entry name" value="AUXIN EFFLUX CARRIER FAMILY PROTEIN"/>
    <property type="match status" value="1"/>
</dbReference>
<organism evidence="9 10">
    <name type="scientific">Denitrobaculum tricleocarpae</name>
    <dbReference type="NCBI Taxonomy" id="2591009"/>
    <lineage>
        <taxon>Bacteria</taxon>
        <taxon>Pseudomonadati</taxon>
        <taxon>Pseudomonadota</taxon>
        <taxon>Alphaproteobacteria</taxon>
        <taxon>Rhodospirillales</taxon>
        <taxon>Rhodospirillaceae</taxon>
        <taxon>Denitrobaculum</taxon>
    </lineage>
</organism>
<dbReference type="Pfam" id="PF03547">
    <property type="entry name" value="Mem_trans"/>
    <property type="match status" value="1"/>
</dbReference>
<evidence type="ECO:0000256" key="4">
    <source>
        <dbReference type="ARBA" id="ARBA00022475"/>
    </source>
</evidence>
<dbReference type="EMBL" id="VHSH01000002">
    <property type="protein sequence ID" value="TQV81711.1"/>
    <property type="molecule type" value="Genomic_DNA"/>
</dbReference>
<sequence length="310" mass="32598">METAINTVLPVFGLVLCGYLAGRSRFMPQEAVKGLTTFVFYLAIPALLFRTMANGGPESGFDFSIVFAYFSALAINFAMAWLFSRQAFGASIEEGAIMGMGAIFSNTVLLGLPLIFGVFGEEGLLALTLIIAFHSPIIMPLVSLAVELGRGTAASPAQKLKLIFFAIFKNPIIVALLAGQLYGASGLALPVSVDRFVELLSGAAAPCALFALGASLVGYQLGGDLRQCAALVVFKLVIHPIVTAVLVFFVFDLDPVWAAVAVVTAALPVGVNVFIMAEHYGIYTARAASAILISTGLSLVTVSILLAYFA</sequence>
<keyword evidence="4" id="KW-1003">Cell membrane</keyword>
<proteinExistence type="inferred from homology"/>
<feature type="transmembrane region" description="Helical" evidence="8">
    <location>
        <begin position="65"/>
        <end position="84"/>
    </location>
</feature>
<evidence type="ECO:0000256" key="6">
    <source>
        <dbReference type="ARBA" id="ARBA00022989"/>
    </source>
</evidence>
<dbReference type="Gene3D" id="1.20.1530.20">
    <property type="match status" value="1"/>
</dbReference>
<protein>
    <submittedName>
        <fullName evidence="9">AEC family transporter</fullName>
    </submittedName>
</protein>
<evidence type="ECO:0000313" key="10">
    <source>
        <dbReference type="Proteomes" id="UP000315252"/>
    </source>
</evidence>